<evidence type="ECO:0000256" key="1">
    <source>
        <dbReference type="SAM" id="MobiDB-lite"/>
    </source>
</evidence>
<dbReference type="Proteomes" id="UP000319715">
    <property type="component" value="Unassembled WGS sequence"/>
</dbReference>
<accession>A0ABY2ZRY4</accession>
<evidence type="ECO:0000313" key="2">
    <source>
        <dbReference type="EMBL" id="TQC63321.1"/>
    </source>
</evidence>
<protein>
    <submittedName>
        <fullName evidence="2">GIY-YIG nuclease family protein</fullName>
    </submittedName>
</protein>
<proteinExistence type="predicted"/>
<name>A0ABY2ZRY4_9GAMM</name>
<dbReference type="EMBL" id="VICF01000080">
    <property type="protein sequence ID" value="TQC63321.1"/>
    <property type="molecule type" value="Genomic_DNA"/>
</dbReference>
<feature type="region of interest" description="Disordered" evidence="1">
    <location>
        <begin position="14"/>
        <end position="34"/>
    </location>
</feature>
<feature type="non-terminal residue" evidence="2">
    <location>
        <position position="1"/>
    </location>
</feature>
<evidence type="ECO:0000313" key="3">
    <source>
        <dbReference type="Proteomes" id="UP000319715"/>
    </source>
</evidence>
<gene>
    <name evidence="2" type="ORF">FK492_23905</name>
</gene>
<reference evidence="2 3" key="1">
    <citation type="submission" date="2019-06" db="EMBL/GenBank/DDBJ databases">
        <title>Pantoea dispersa Assembly.</title>
        <authorList>
            <person name="Wang J."/>
        </authorList>
    </citation>
    <scope>NUCLEOTIDE SEQUENCE [LARGE SCALE GENOMIC DNA]</scope>
    <source>
        <strain evidence="3">bio</strain>
    </source>
</reference>
<sequence length="34" mass="3539">KRLPRGRKLAFLAAPEPAPGADNLQVTAEPAAVL</sequence>
<keyword evidence="3" id="KW-1185">Reference proteome</keyword>
<comment type="caution">
    <text evidence="2">The sequence shown here is derived from an EMBL/GenBank/DDBJ whole genome shotgun (WGS) entry which is preliminary data.</text>
</comment>
<organism evidence="2 3">
    <name type="scientific">Pantoea dispersa</name>
    <dbReference type="NCBI Taxonomy" id="59814"/>
    <lineage>
        <taxon>Bacteria</taxon>
        <taxon>Pseudomonadati</taxon>
        <taxon>Pseudomonadota</taxon>
        <taxon>Gammaproteobacteria</taxon>
        <taxon>Enterobacterales</taxon>
        <taxon>Erwiniaceae</taxon>
        <taxon>Pantoea</taxon>
    </lineage>
</organism>